<evidence type="ECO:0000313" key="5">
    <source>
        <dbReference type="Proteomes" id="UP001302676"/>
    </source>
</evidence>
<dbReference type="Pfam" id="PF04303">
    <property type="entry name" value="PrpF"/>
    <property type="match status" value="1"/>
</dbReference>
<dbReference type="RefSeq" id="XP_062636815.1">
    <property type="nucleotide sequence ID" value="XM_062780806.1"/>
</dbReference>
<evidence type="ECO:0000256" key="2">
    <source>
        <dbReference type="ARBA" id="ARBA00023235"/>
    </source>
</evidence>
<protein>
    <submittedName>
        <fullName evidence="4">PrpF protein-domain-containing protein</fullName>
    </submittedName>
</protein>
<evidence type="ECO:0000256" key="3">
    <source>
        <dbReference type="SAM" id="MobiDB-lite"/>
    </source>
</evidence>
<keyword evidence="5" id="KW-1185">Reference proteome</keyword>
<name>A0AAN6V2B7_9PEZI</name>
<dbReference type="GO" id="GO:0016853">
    <property type="term" value="F:isomerase activity"/>
    <property type="evidence" value="ECO:0007669"/>
    <property type="project" value="UniProtKB-KW"/>
</dbReference>
<dbReference type="InterPro" id="IPR007400">
    <property type="entry name" value="PrpF-like"/>
</dbReference>
<reference evidence="4" key="1">
    <citation type="journal article" date="2023" name="Mol. Phylogenet. Evol.">
        <title>Genome-scale phylogeny and comparative genomics of the fungal order Sordariales.</title>
        <authorList>
            <person name="Hensen N."/>
            <person name="Bonometti L."/>
            <person name="Westerberg I."/>
            <person name="Brannstrom I.O."/>
            <person name="Guillou S."/>
            <person name="Cros-Aarteil S."/>
            <person name="Calhoun S."/>
            <person name="Haridas S."/>
            <person name="Kuo A."/>
            <person name="Mondo S."/>
            <person name="Pangilinan J."/>
            <person name="Riley R."/>
            <person name="LaButti K."/>
            <person name="Andreopoulos B."/>
            <person name="Lipzen A."/>
            <person name="Chen C."/>
            <person name="Yan M."/>
            <person name="Daum C."/>
            <person name="Ng V."/>
            <person name="Clum A."/>
            <person name="Steindorff A."/>
            <person name="Ohm R.A."/>
            <person name="Martin F."/>
            <person name="Silar P."/>
            <person name="Natvig D.O."/>
            <person name="Lalanne C."/>
            <person name="Gautier V."/>
            <person name="Ament-Velasquez S.L."/>
            <person name="Kruys A."/>
            <person name="Hutchinson M.I."/>
            <person name="Powell A.J."/>
            <person name="Barry K."/>
            <person name="Miller A.N."/>
            <person name="Grigoriev I.V."/>
            <person name="Debuchy R."/>
            <person name="Gladieux P."/>
            <person name="Hiltunen Thoren M."/>
            <person name="Johannesson H."/>
        </authorList>
    </citation>
    <scope>NUCLEOTIDE SEQUENCE</scope>
    <source>
        <strain evidence="4">CBS 141.50</strain>
    </source>
</reference>
<feature type="region of interest" description="Disordered" evidence="3">
    <location>
        <begin position="367"/>
        <end position="402"/>
    </location>
</feature>
<evidence type="ECO:0000256" key="1">
    <source>
        <dbReference type="ARBA" id="ARBA00007673"/>
    </source>
</evidence>
<dbReference type="PANTHER" id="PTHR43709:SF2">
    <property type="entry name" value="DUF453 DOMAIN PROTEIN (AFU_ORTHOLOGUE AFUA_6G00360)"/>
    <property type="match status" value="1"/>
</dbReference>
<comment type="similarity">
    <text evidence="1">Belongs to the PrpF family.</text>
</comment>
<accession>A0AAN6V2B7</accession>
<dbReference type="GeneID" id="87817419"/>
<evidence type="ECO:0000313" key="4">
    <source>
        <dbReference type="EMBL" id="KAK4143444.1"/>
    </source>
</evidence>
<proteinExistence type="inferred from homology"/>
<dbReference type="Gene3D" id="3.10.310.10">
    <property type="entry name" value="Diaminopimelate Epimerase, Chain A, domain 1"/>
    <property type="match status" value="2"/>
</dbReference>
<reference evidence="4" key="2">
    <citation type="submission" date="2023-05" db="EMBL/GenBank/DDBJ databases">
        <authorList>
            <consortium name="Lawrence Berkeley National Laboratory"/>
            <person name="Steindorff A."/>
            <person name="Hensen N."/>
            <person name="Bonometti L."/>
            <person name="Westerberg I."/>
            <person name="Brannstrom I.O."/>
            <person name="Guillou S."/>
            <person name="Cros-Aarteil S."/>
            <person name="Calhoun S."/>
            <person name="Haridas S."/>
            <person name="Kuo A."/>
            <person name="Mondo S."/>
            <person name="Pangilinan J."/>
            <person name="Riley R."/>
            <person name="Labutti K."/>
            <person name="Andreopoulos B."/>
            <person name="Lipzen A."/>
            <person name="Chen C."/>
            <person name="Yanf M."/>
            <person name="Daum C."/>
            <person name="Ng V."/>
            <person name="Clum A."/>
            <person name="Ohm R."/>
            <person name="Martin F."/>
            <person name="Silar P."/>
            <person name="Natvig D."/>
            <person name="Lalanne C."/>
            <person name="Gautier V."/>
            <person name="Ament-Velasquez S.L."/>
            <person name="Kruys A."/>
            <person name="Hutchinson M.I."/>
            <person name="Powell A.J."/>
            <person name="Barry K."/>
            <person name="Miller A.N."/>
            <person name="Grigoriev I.V."/>
            <person name="Debuchy R."/>
            <person name="Gladieux P."/>
            <person name="Thoren M.H."/>
            <person name="Johannesson H."/>
        </authorList>
    </citation>
    <scope>NUCLEOTIDE SEQUENCE</scope>
    <source>
        <strain evidence="4">CBS 141.50</strain>
    </source>
</reference>
<dbReference type="EMBL" id="MU853586">
    <property type="protein sequence ID" value="KAK4143444.1"/>
    <property type="molecule type" value="Genomic_DNA"/>
</dbReference>
<comment type="caution">
    <text evidence="4">The sequence shown here is derived from an EMBL/GenBank/DDBJ whole genome shotgun (WGS) entry which is preliminary data.</text>
</comment>
<sequence>MPNQTKRPQPPQPHCRRIPSVWMRSGTSKGLFLRRDDLPADEADWAPIILAAFGSLDGDARQLNGVGGGTSTTSKCAVVSRSSRPGVDVDYTFIQVPLEGGRLDFSGNCGNIASGVGPFAVDEGMVDFLLNDNDLEGKSDGKKGPRRRRVDVRVYNTNTGRLLVESVAVDEQGRFDPSGACQIGGFKGHGSRIDLSFVEPAGSMTGALFPSRGRRAQELLVDFGLRVVSGVVTPVTPVRVSLVDAANPFILVDAVSLPQSVLALPRDSAESLAAVEAVRRAGAVAFGLASSTQEAAAVRGTPKIMLLWPPPPSAGNTGSVTIKARAYSMGKVHPSLQLTGAVCLAAALCVPGTVPAQLSGRCAPGAAEGEGYELPPSPPASSGSSDSSHEEEEDSTLGQQQQQKLVGFGCERRVVIEHSSGLIDACVMTRYEDGGEVGIEYVKVARTARRLFEGNVVVDF</sequence>
<dbReference type="PANTHER" id="PTHR43709">
    <property type="entry name" value="ACONITATE ISOMERASE-RELATED"/>
    <property type="match status" value="1"/>
</dbReference>
<keyword evidence="2" id="KW-0413">Isomerase</keyword>
<dbReference type="AlphaFoldDB" id="A0AAN6V2B7"/>
<dbReference type="Proteomes" id="UP001302676">
    <property type="component" value="Unassembled WGS sequence"/>
</dbReference>
<gene>
    <name evidence="4" type="ORF">C8A04DRAFT_28869</name>
</gene>
<organism evidence="4 5">
    <name type="scientific">Dichotomopilus funicola</name>
    <dbReference type="NCBI Taxonomy" id="1934379"/>
    <lineage>
        <taxon>Eukaryota</taxon>
        <taxon>Fungi</taxon>
        <taxon>Dikarya</taxon>
        <taxon>Ascomycota</taxon>
        <taxon>Pezizomycotina</taxon>
        <taxon>Sordariomycetes</taxon>
        <taxon>Sordariomycetidae</taxon>
        <taxon>Sordariales</taxon>
        <taxon>Chaetomiaceae</taxon>
        <taxon>Dichotomopilus</taxon>
    </lineage>
</organism>
<dbReference type="SUPFAM" id="SSF54506">
    <property type="entry name" value="Diaminopimelate epimerase-like"/>
    <property type="match status" value="2"/>
</dbReference>